<evidence type="ECO:0000256" key="1">
    <source>
        <dbReference type="SAM" id="MobiDB-lite"/>
    </source>
</evidence>
<accession>A0ABR4JHW9</accession>
<name>A0ABR4JHW9_9EURO</name>
<evidence type="ECO:0008006" key="4">
    <source>
        <dbReference type="Google" id="ProtNLM"/>
    </source>
</evidence>
<dbReference type="Proteomes" id="UP001610446">
    <property type="component" value="Unassembled WGS sequence"/>
</dbReference>
<keyword evidence="3" id="KW-1185">Reference proteome</keyword>
<evidence type="ECO:0000313" key="3">
    <source>
        <dbReference type="Proteomes" id="UP001610446"/>
    </source>
</evidence>
<dbReference type="EMBL" id="JBFXLU010000130">
    <property type="protein sequence ID" value="KAL2839655.1"/>
    <property type="molecule type" value="Genomic_DNA"/>
</dbReference>
<organism evidence="2 3">
    <name type="scientific">Aspergillus pseudoustus</name>
    <dbReference type="NCBI Taxonomy" id="1810923"/>
    <lineage>
        <taxon>Eukaryota</taxon>
        <taxon>Fungi</taxon>
        <taxon>Dikarya</taxon>
        <taxon>Ascomycota</taxon>
        <taxon>Pezizomycotina</taxon>
        <taxon>Eurotiomycetes</taxon>
        <taxon>Eurotiomycetidae</taxon>
        <taxon>Eurotiales</taxon>
        <taxon>Aspergillaceae</taxon>
        <taxon>Aspergillus</taxon>
        <taxon>Aspergillus subgen. Nidulantes</taxon>
    </lineage>
</organism>
<dbReference type="PANTHER" id="PTHR37540:SF5">
    <property type="entry name" value="TRANSCRIPTION FACTOR DOMAIN-CONTAINING PROTEIN"/>
    <property type="match status" value="1"/>
</dbReference>
<dbReference type="PANTHER" id="PTHR37540">
    <property type="entry name" value="TRANSCRIPTION FACTOR (ACR-2), PUTATIVE-RELATED-RELATED"/>
    <property type="match status" value="1"/>
</dbReference>
<feature type="region of interest" description="Disordered" evidence="1">
    <location>
        <begin position="71"/>
        <end position="94"/>
    </location>
</feature>
<dbReference type="Pfam" id="PF11951">
    <property type="entry name" value="Fungal_trans_2"/>
    <property type="match status" value="1"/>
</dbReference>
<proteinExistence type="predicted"/>
<protein>
    <recommendedName>
        <fullName evidence="4">Fungal-specific transcription factor domain-containing protein</fullName>
    </recommendedName>
</protein>
<evidence type="ECO:0000313" key="2">
    <source>
        <dbReference type="EMBL" id="KAL2839655.1"/>
    </source>
</evidence>
<sequence length="538" mass="60821">MRNSGTTDPAAPDFLFVDYQEDKPENRVIDKQKRVFAQKTHQRKKRQAAVERLKTSTHVFRQRLPFAYKPVADGSDVRGDDKGRRDGEDTEPATAGADVTRYFLQVTMMKEFLFPKTHLGQGFTDPFGTTAVPMNEFMDSYFHHLRNFTITQSYPLDTSRMSVWWWQRALAEPAIQLALLVSAASHQTAMNSLYNAPSQYLRRSIGEFYRLRGDTIKTLNGLLRNPGAVAESTILIVAALRAIEAIGGNIEGAAAHTNGLNALIHLHGGLEVLDHMTLSKIYHADIMCCVLTDTMPTLPLTARWRSEIRQEAKVFHSTNDLVSQLSDNPKIAAQLSALGTSFFQAPWYTGLDSTMQTFLWVSQRLIQYYEVAQLRPSVILPTDNDLFVLLEYQLVSIRYRPIRADPPTSGPLNEPLRITLFIYLNMRIWHFQHFPVMQFMVNSLRNSLVSQVALGIPAISEIKETAPDALFWVLFIGGMASHGHHGHTWFVDQLADISCYLGIQEWGAARDILSGFFYTDQPEEPGGDELWKQVVQAK</sequence>
<feature type="compositionally biased region" description="Basic and acidic residues" evidence="1">
    <location>
        <begin position="75"/>
        <end position="87"/>
    </location>
</feature>
<comment type="caution">
    <text evidence="2">The sequence shown here is derived from an EMBL/GenBank/DDBJ whole genome shotgun (WGS) entry which is preliminary data.</text>
</comment>
<dbReference type="InterPro" id="IPR021858">
    <property type="entry name" value="Fun_TF"/>
</dbReference>
<gene>
    <name evidence="2" type="ORF">BJY01DRAFT_237023</name>
</gene>
<reference evidence="2 3" key="1">
    <citation type="submission" date="2024-07" db="EMBL/GenBank/DDBJ databases">
        <title>Section-level genome sequencing and comparative genomics of Aspergillus sections Usti and Cavernicolus.</title>
        <authorList>
            <consortium name="Lawrence Berkeley National Laboratory"/>
            <person name="Nybo J.L."/>
            <person name="Vesth T.C."/>
            <person name="Theobald S."/>
            <person name="Frisvad J.C."/>
            <person name="Larsen T.O."/>
            <person name="Kjaerboelling I."/>
            <person name="Rothschild-Mancinelli K."/>
            <person name="Lyhne E.K."/>
            <person name="Kogle M.E."/>
            <person name="Barry K."/>
            <person name="Clum A."/>
            <person name="Na H."/>
            <person name="Ledsgaard L."/>
            <person name="Lin J."/>
            <person name="Lipzen A."/>
            <person name="Kuo A."/>
            <person name="Riley R."/>
            <person name="Mondo S."/>
            <person name="Labutti K."/>
            <person name="Haridas S."/>
            <person name="Pangalinan J."/>
            <person name="Salamov A.A."/>
            <person name="Simmons B.A."/>
            <person name="Magnuson J.K."/>
            <person name="Chen J."/>
            <person name="Drula E."/>
            <person name="Henrissat B."/>
            <person name="Wiebenga A."/>
            <person name="Lubbers R.J."/>
            <person name="Gomes A.C."/>
            <person name="Makela M.R."/>
            <person name="Stajich J."/>
            <person name="Grigoriev I.V."/>
            <person name="Mortensen U.H."/>
            <person name="De Vries R.P."/>
            <person name="Baker S.E."/>
            <person name="Andersen M.R."/>
        </authorList>
    </citation>
    <scope>NUCLEOTIDE SEQUENCE [LARGE SCALE GENOMIC DNA]</scope>
    <source>
        <strain evidence="2 3">CBS 123904</strain>
    </source>
</reference>